<reference evidence="2 3" key="1">
    <citation type="submission" date="2015-08" db="EMBL/GenBank/DDBJ databases">
        <title>Next Generation Sequencing and Analysis of the Genome of Puccinia sorghi L Schw, the Causal Agent of Maize Common Rust.</title>
        <authorList>
            <person name="Rochi L."/>
            <person name="Burguener G."/>
            <person name="Darino M."/>
            <person name="Turjanski A."/>
            <person name="Kreff E."/>
            <person name="Dieguez M.J."/>
            <person name="Sacco F."/>
        </authorList>
    </citation>
    <scope>NUCLEOTIDE SEQUENCE [LARGE SCALE GENOMIC DNA]</scope>
    <source>
        <strain evidence="2 3">RO10H11247</strain>
    </source>
</reference>
<feature type="compositionally biased region" description="Low complexity" evidence="1">
    <location>
        <begin position="45"/>
        <end position="62"/>
    </location>
</feature>
<feature type="compositionally biased region" description="Low complexity" evidence="1">
    <location>
        <begin position="880"/>
        <end position="893"/>
    </location>
</feature>
<feature type="compositionally biased region" description="Polar residues" evidence="1">
    <location>
        <begin position="260"/>
        <end position="278"/>
    </location>
</feature>
<feature type="region of interest" description="Disordered" evidence="1">
    <location>
        <begin position="41"/>
        <end position="143"/>
    </location>
</feature>
<evidence type="ECO:0000256" key="1">
    <source>
        <dbReference type="SAM" id="MobiDB-lite"/>
    </source>
</evidence>
<evidence type="ECO:0000313" key="2">
    <source>
        <dbReference type="EMBL" id="KNZ63103.1"/>
    </source>
</evidence>
<feature type="region of interest" description="Disordered" evidence="1">
    <location>
        <begin position="435"/>
        <end position="511"/>
    </location>
</feature>
<dbReference type="Proteomes" id="UP000037035">
    <property type="component" value="Unassembled WGS sequence"/>
</dbReference>
<feature type="compositionally biased region" description="Polar residues" evidence="1">
    <location>
        <begin position="468"/>
        <end position="494"/>
    </location>
</feature>
<accession>A0A0L6VQV5</accession>
<dbReference type="STRING" id="27349.A0A0L6VQV5"/>
<feature type="compositionally biased region" description="Low complexity" evidence="1">
    <location>
        <begin position="235"/>
        <end position="259"/>
    </location>
</feature>
<keyword evidence="3" id="KW-1185">Reference proteome</keyword>
<feature type="compositionally biased region" description="Polar residues" evidence="1">
    <location>
        <begin position="286"/>
        <end position="309"/>
    </location>
</feature>
<proteinExistence type="predicted"/>
<feature type="compositionally biased region" description="Polar residues" evidence="1">
    <location>
        <begin position="63"/>
        <end position="72"/>
    </location>
</feature>
<evidence type="ECO:0000313" key="3">
    <source>
        <dbReference type="Proteomes" id="UP000037035"/>
    </source>
</evidence>
<dbReference type="AlphaFoldDB" id="A0A0L6VQV5"/>
<comment type="caution">
    <text evidence="2">The sequence shown here is derived from an EMBL/GenBank/DDBJ whole genome shotgun (WGS) entry which is preliminary data.</text>
</comment>
<feature type="region of interest" description="Disordered" evidence="1">
    <location>
        <begin position="878"/>
        <end position="897"/>
    </location>
</feature>
<dbReference type="VEuPathDB" id="FungiDB:VP01_1188g2"/>
<dbReference type="EMBL" id="LAVV01002098">
    <property type="protein sequence ID" value="KNZ63103.1"/>
    <property type="molecule type" value="Genomic_DNA"/>
</dbReference>
<protein>
    <submittedName>
        <fullName evidence="2">Uncharacterized protein</fullName>
    </submittedName>
</protein>
<feature type="region of interest" description="Disordered" evidence="1">
    <location>
        <begin position="322"/>
        <end position="375"/>
    </location>
</feature>
<feature type="compositionally biased region" description="Polar residues" evidence="1">
    <location>
        <begin position="80"/>
        <end position="96"/>
    </location>
</feature>
<organism evidence="2 3">
    <name type="scientific">Puccinia sorghi</name>
    <dbReference type="NCBI Taxonomy" id="27349"/>
    <lineage>
        <taxon>Eukaryota</taxon>
        <taxon>Fungi</taxon>
        <taxon>Dikarya</taxon>
        <taxon>Basidiomycota</taxon>
        <taxon>Pucciniomycotina</taxon>
        <taxon>Pucciniomycetes</taxon>
        <taxon>Pucciniales</taxon>
        <taxon>Pucciniaceae</taxon>
        <taxon>Puccinia</taxon>
    </lineage>
</organism>
<gene>
    <name evidence="2" type="ORF">VP01_1188g2</name>
</gene>
<sequence>MNKGVVIATCMVDQTNLKFPAPLATNNLSQYYDGSLRDNSPLLPSSSSISTTTTTTTTTTSIPFPSNKSNNMDPLVQDFSPPNSNLLEPRSLNSSLRARGPTKPPRRTNQEFGCNEQLPSDGTVRKLEETSSSSPSNSTESLRQDVINRAANLRTLLRSAKIPQIDFNDSLCSGRRPSISVDIWQAAMISTPRDRLRHGEFPNWLVYGSSDSPFYQHLSGLSASNSSLSGKETLLSSSLNSSHENSLGGGSRSCSPPSSEKQYSNSRSELSPPSTANNARYLLRSPSDSQQEVLKTSSIPKAPRTSPSNVSLIARITNLHQTATKSHKNNLRRPNTATGTTEPTPISKALSGSPKPGSSYGRSTPCPKTATGVSGGLMMMSSLSLTGTKVASPSEPRSTKLQMYKRPATANCAGSTSASTSSFGNDLLIGRPFPITKLSPPKSNTGYVPSLPPIQGRVASDKPASDQPKGSPSTMSYTRLQQESHLQDQTTSIEQVAPGHTSPAPPSIALPYDSAPELIQSVSNTGFIIPHSPSTSKRNAFYSAAPLSITSDRLTDMDAQRAAPPPDSLRAPPEDFHSKSRYLTVSVSPPPSSATIAPGQRISVHVKLSNKAKLRKYTSIFLVLVGSTASESDSHTLGSHDFLRHNVMIHPSPADEVCAMSPSGDPSEWHVELSIPAYANCPCSPGPLPVPSTGTHTTGNVSYSLQLHADRKQLLSTQESLSIKLHVATPGEARYQVTTQMFKTQGRKGRIPFAGGYLGAVDELTLSHQMYYQSADRLRVGYQFELRLSSNSFLPPALAEDVSKATKLQVHQLMKEQSQQPGLKFTDHRSKVVVIPSDDRGHPAKWIVKGFLELKAVSQQMKIIKPVLESTARRAETSAGGRSILSSSHGSLSPPTQVIPTGLQQETERQARLNSSQLFLTASIDHFPAVFTAPIELSSSIGPELLSPCPLRLLGDEMMKRAIMAEKMMKVQEENSKNFK</sequence>
<feature type="region of interest" description="Disordered" evidence="1">
    <location>
        <begin position="235"/>
        <end position="309"/>
    </location>
</feature>
<dbReference type="OrthoDB" id="2506661at2759"/>
<feature type="compositionally biased region" description="Polar residues" evidence="1">
    <location>
        <begin position="332"/>
        <end position="344"/>
    </location>
</feature>
<feature type="compositionally biased region" description="Low complexity" evidence="1">
    <location>
        <begin position="130"/>
        <end position="141"/>
    </location>
</feature>
<name>A0A0L6VQV5_9BASI</name>